<protein>
    <submittedName>
        <fullName evidence="1">Amino acid transporter</fullName>
    </submittedName>
</protein>
<keyword evidence="2" id="KW-1185">Reference proteome</keyword>
<accession>A0ABQ5NSP8</accession>
<gene>
    <name evidence="1" type="ORF">SYYSPA8_03920</name>
</gene>
<dbReference type="InterPro" id="IPR019646">
    <property type="entry name" value="Aminoglyc_AdlTrfase"/>
</dbReference>
<reference evidence="1 2" key="1">
    <citation type="submission" date="2022-10" db="EMBL/GenBank/DDBJ databases">
        <title>Draft genome sequence of Streptomyces sp. YSPA8.</title>
        <authorList>
            <person name="Moriuchi R."/>
            <person name="Dohra H."/>
            <person name="Yamamura H."/>
            <person name="Kodani S."/>
        </authorList>
    </citation>
    <scope>NUCLEOTIDE SEQUENCE [LARGE SCALE GENOMIC DNA]</scope>
    <source>
        <strain evidence="1 2">YSPA8</strain>
    </source>
</reference>
<name>A0ABQ5NSP8_9ACTN</name>
<comment type="caution">
    <text evidence="1">The sequence shown here is derived from an EMBL/GenBank/DDBJ whole genome shotgun (WGS) entry which is preliminary data.</text>
</comment>
<dbReference type="Proteomes" id="UP001291653">
    <property type="component" value="Unassembled WGS sequence"/>
</dbReference>
<dbReference type="Gene3D" id="3.30.460.40">
    <property type="match status" value="1"/>
</dbReference>
<organism evidence="1 2">
    <name type="scientific">Streptomyces yaizuensis</name>
    <dbReference type="NCBI Taxonomy" id="2989713"/>
    <lineage>
        <taxon>Bacteria</taxon>
        <taxon>Bacillati</taxon>
        <taxon>Actinomycetota</taxon>
        <taxon>Actinomycetes</taxon>
        <taxon>Kitasatosporales</taxon>
        <taxon>Streptomycetaceae</taxon>
        <taxon>Streptomyces</taxon>
    </lineage>
</organism>
<evidence type="ECO:0000313" key="1">
    <source>
        <dbReference type="EMBL" id="GLF93403.1"/>
    </source>
</evidence>
<evidence type="ECO:0000313" key="2">
    <source>
        <dbReference type="Proteomes" id="UP001291653"/>
    </source>
</evidence>
<dbReference type="RefSeq" id="WP_323445478.1">
    <property type="nucleotide sequence ID" value="NZ_BSBI01000001.1"/>
</dbReference>
<dbReference type="EMBL" id="BSBI01000001">
    <property type="protein sequence ID" value="GLF93403.1"/>
    <property type="molecule type" value="Genomic_DNA"/>
</dbReference>
<dbReference type="Pfam" id="PF10706">
    <property type="entry name" value="Aminoglyc_resit"/>
    <property type="match status" value="1"/>
</dbReference>
<proteinExistence type="predicted"/>
<sequence>MTESLPPGGVVLDPDELDARWADSWRPEDVAERLDGVGAPWCVAAGWALDLFRGAPSRPHGDLEIAVPAAGFPEIRDRFPAYVFDAVGSGRVWAGAGAGELAATHQTWLRDPASGRFLLDVFREPHEGGTWICRRDAGLRLPYDRIIERTADGIPYLAPELVLLFKAKATRPKDRADFDGVLPLLGRARRDALSGWLERVHPGHPWLAELAGR</sequence>